<dbReference type="Proteomes" id="UP000282483">
    <property type="component" value="Chromosome"/>
</dbReference>
<feature type="chain" id="PRO_5016381908" evidence="2">
    <location>
        <begin position="18"/>
        <end position="103"/>
    </location>
</feature>
<evidence type="ECO:0000256" key="1">
    <source>
        <dbReference type="SAM" id="Phobius"/>
    </source>
</evidence>
<protein>
    <submittedName>
        <fullName evidence="3">Dot/Icm secretion system protein IcmD</fullName>
    </submittedName>
</protein>
<feature type="transmembrane region" description="Helical" evidence="1">
    <location>
        <begin position="70"/>
        <end position="90"/>
    </location>
</feature>
<dbReference type="RefSeq" id="WP_126323439.1">
    <property type="nucleotide sequence ID" value="NZ_AP018005.1"/>
</dbReference>
<proteinExistence type="predicted"/>
<gene>
    <name evidence="3" type="primary">icmD</name>
    <name evidence="3" type="ORF">RVIR1_14700</name>
</gene>
<name>A0A2Z5UWG2_9COXI</name>
<reference evidence="3 4" key="1">
    <citation type="submission" date="2017-03" db="EMBL/GenBank/DDBJ databases">
        <title>The genome sequence of Candidatus Rickettsiella viridis.</title>
        <authorList>
            <person name="Nikoh N."/>
            <person name="Tsuchida T."/>
            <person name="Yamaguchi K."/>
            <person name="Maeda T."/>
            <person name="Shigenobu S."/>
            <person name="Fukatsu T."/>
        </authorList>
    </citation>
    <scope>NUCLEOTIDE SEQUENCE [LARGE SCALE GENOMIC DNA]</scope>
    <source>
        <strain evidence="3 4">Ap-RA04</strain>
    </source>
</reference>
<evidence type="ECO:0000313" key="4">
    <source>
        <dbReference type="Proteomes" id="UP000282483"/>
    </source>
</evidence>
<evidence type="ECO:0000256" key="2">
    <source>
        <dbReference type="SAM" id="SignalP"/>
    </source>
</evidence>
<keyword evidence="1" id="KW-0812">Transmembrane</keyword>
<keyword evidence="1" id="KW-0472">Membrane</keyword>
<keyword evidence="4" id="KW-1185">Reference proteome</keyword>
<evidence type="ECO:0000313" key="3">
    <source>
        <dbReference type="EMBL" id="BBB15909.1"/>
    </source>
</evidence>
<accession>A0A2Z5UWG2</accession>
<dbReference type="AlphaFoldDB" id="A0A2Z5UWG2"/>
<keyword evidence="2" id="KW-0732">Signal</keyword>
<keyword evidence="1" id="KW-1133">Transmembrane helix</keyword>
<feature type="signal peptide" evidence="2">
    <location>
        <begin position="1"/>
        <end position="17"/>
    </location>
</feature>
<sequence length="103" mass="11389">MRKIVAFSFFMSMNVYAANSLGELTDRMMLPFSVLTSALYNISLAIGIALLFGALIQYKNHKNNPGQVPFSRPITLLIFGVVLIVLPILAKLSESAHLVSRVY</sequence>
<dbReference type="EMBL" id="AP018005">
    <property type="protein sequence ID" value="BBB15909.1"/>
    <property type="molecule type" value="Genomic_DNA"/>
</dbReference>
<organism evidence="3 4">
    <name type="scientific">Candidatus Rickettsiella viridis</name>
    <dbReference type="NCBI Taxonomy" id="676208"/>
    <lineage>
        <taxon>Bacteria</taxon>
        <taxon>Pseudomonadati</taxon>
        <taxon>Pseudomonadota</taxon>
        <taxon>Gammaproteobacteria</taxon>
        <taxon>Legionellales</taxon>
        <taxon>Coxiellaceae</taxon>
        <taxon>Rickettsiella</taxon>
    </lineage>
</organism>
<dbReference type="KEGG" id="rvi:RVIR1_14700"/>
<feature type="transmembrane region" description="Helical" evidence="1">
    <location>
        <begin position="33"/>
        <end position="58"/>
    </location>
</feature>